<sequence>MERIVQGDHTGKQAVSECWDGRYGGTITPFQLPDESPNRDEWRVHHCETNPHKDYPLGFKESWGFGKVVFKRYYRHDWKETSLHRVIGSWSGDTVNYAASRFFGVNQVGCTYSIRIRGISVTLSGGSGTLQRLIEMAIRIKLSELQLASDEMEGHVSGGCPEADQNCT</sequence>
<comment type="subunit">
    <text evidence="1">Homodimer.</text>
</comment>
<dbReference type="GO" id="GO:0052170">
    <property type="term" value="P:symbiont-mediated suppression of host innate immune response"/>
    <property type="evidence" value="ECO:0007669"/>
    <property type="project" value="UniProtKB-KW"/>
</dbReference>
<evidence type="ECO:0000256" key="2">
    <source>
        <dbReference type="ARBA" id="ARBA00022407"/>
    </source>
</evidence>
<keyword evidence="5" id="KW-1090">Inhibition of host innate immune response by virus</keyword>
<dbReference type="GO" id="GO:0003723">
    <property type="term" value="F:RNA binding"/>
    <property type="evidence" value="ECO:0007669"/>
    <property type="project" value="UniProtKB-KW"/>
</dbReference>
<evidence type="ECO:0000256" key="6">
    <source>
        <dbReference type="ARBA" id="ARBA00022884"/>
    </source>
</evidence>
<evidence type="ECO:0000256" key="7">
    <source>
        <dbReference type="ARBA" id="ARBA00023280"/>
    </source>
</evidence>
<keyword evidence="7" id="KW-0899">Viral immunoevasion</keyword>
<keyword evidence="6" id="KW-0694">RNA-binding</keyword>
<accession>A0A059VE46</accession>
<dbReference type="GO" id="GO:0044423">
    <property type="term" value="C:virion component"/>
    <property type="evidence" value="ECO:0007669"/>
    <property type="project" value="InterPro"/>
</dbReference>
<dbReference type="Gene3D" id="3.30.390.180">
    <property type="entry name" value="RNA silencing suppressor P19"/>
    <property type="match status" value="1"/>
</dbReference>
<keyword evidence="3" id="KW-0941">Suppressor of RNA silencing</keyword>
<dbReference type="EMBL" id="KJ572966">
    <property type="protein sequence ID" value="AHZ96951.1"/>
    <property type="molecule type" value="Genomic_RNA"/>
</dbReference>
<evidence type="ECO:0000256" key="4">
    <source>
        <dbReference type="ARBA" id="ARBA00022581"/>
    </source>
</evidence>
<organism evidence="9">
    <name type="scientific">Cucumber Bulgarian latent virus</name>
    <dbReference type="NCBI Taxonomy" id="2560401"/>
    <lineage>
        <taxon>Viruses</taxon>
        <taxon>Riboviria</taxon>
        <taxon>Orthornavirae</taxon>
        <taxon>Kitrinoviricota</taxon>
        <taxon>Tolucaviricetes</taxon>
        <taxon>Tolivirales</taxon>
        <taxon>Tombusviridae</taxon>
        <taxon>Procedovirinae</taxon>
        <taxon>Tombusvirus</taxon>
        <taxon>Tombusvirus bulgariaense</taxon>
    </lineage>
</organism>
<reference evidence="9" key="1">
    <citation type="submission" date="2014-03" db="EMBL/GenBank/DDBJ databases">
        <title>Molecular characterization of a Cucumber Bulgarian latent virus isolate from Iran.</title>
        <authorList>
            <person name="Menzel W."/>
            <person name="Bananej K."/>
            <person name="Winter S."/>
        </authorList>
    </citation>
    <scope>NUCLEOTIDE SEQUENCE</scope>
    <source>
        <strain evidence="9">W12-101</strain>
    </source>
</reference>
<dbReference type="Pfam" id="PF03220">
    <property type="entry name" value="Tombus_P19"/>
    <property type="match status" value="1"/>
</dbReference>
<evidence type="ECO:0000256" key="3">
    <source>
        <dbReference type="ARBA" id="ARBA00022463"/>
    </source>
</evidence>
<evidence type="ECO:0000313" key="9">
    <source>
        <dbReference type="EMBL" id="AHZ96951.1"/>
    </source>
</evidence>
<evidence type="ECO:0000256" key="5">
    <source>
        <dbReference type="ARBA" id="ARBA00022632"/>
    </source>
</evidence>
<keyword evidence="4" id="KW-0945">Host-virus interaction</keyword>
<name>A0A059VE46_9TOMB</name>
<evidence type="ECO:0000256" key="1">
    <source>
        <dbReference type="ARBA" id="ARBA00011738"/>
    </source>
</evidence>
<dbReference type="InterPro" id="IPR036131">
    <property type="entry name" value="VP19_sf"/>
</dbReference>
<evidence type="ECO:0000256" key="8">
    <source>
        <dbReference type="ARBA" id="ARBA00032006"/>
    </source>
</evidence>
<protein>
    <recommendedName>
        <fullName evidence="2">RNA silencing suppressor p19</fullName>
    </recommendedName>
    <alternativeName>
        <fullName evidence="8">19 kDa symptom severity modulator</fullName>
    </alternativeName>
</protein>
<dbReference type="SUPFAM" id="SSF103145">
    <property type="entry name" value="Tombusvirus P19 core protein, VP19"/>
    <property type="match status" value="1"/>
</dbReference>
<proteinExistence type="predicted"/>
<dbReference type="InterPro" id="IPR004905">
    <property type="entry name" value="Tombusvirus_p19"/>
</dbReference>